<sequence length="120" mass="13570">MSDVSQSTSQLKSSPSLALHEQNFNNPAVSRFSFNPDNEVIWLVAGTQQAKPTNISNLNSNSRRRILDKQDFKRRAEPHRATIHRHLAAPSSPINSGASLIQFVPFFLFKKLFPRKTAIR</sequence>
<evidence type="ECO:0000313" key="1">
    <source>
        <dbReference type="EMBL" id="KCW55825.1"/>
    </source>
</evidence>
<dbReference type="InParanoid" id="A0A059AQY4"/>
<organism evidence="1">
    <name type="scientific">Eucalyptus grandis</name>
    <name type="common">Flooded gum</name>
    <dbReference type="NCBI Taxonomy" id="71139"/>
    <lineage>
        <taxon>Eukaryota</taxon>
        <taxon>Viridiplantae</taxon>
        <taxon>Streptophyta</taxon>
        <taxon>Embryophyta</taxon>
        <taxon>Tracheophyta</taxon>
        <taxon>Spermatophyta</taxon>
        <taxon>Magnoliopsida</taxon>
        <taxon>eudicotyledons</taxon>
        <taxon>Gunneridae</taxon>
        <taxon>Pentapetalae</taxon>
        <taxon>rosids</taxon>
        <taxon>malvids</taxon>
        <taxon>Myrtales</taxon>
        <taxon>Myrtaceae</taxon>
        <taxon>Myrtoideae</taxon>
        <taxon>Eucalypteae</taxon>
        <taxon>Eucalyptus</taxon>
    </lineage>
</organism>
<name>A0A059AQY4_EUCGR</name>
<accession>A0A059AQY4</accession>
<gene>
    <name evidence="1" type="ORF">EUGRSUZ_I01642</name>
</gene>
<reference evidence="1" key="1">
    <citation type="submission" date="2013-07" db="EMBL/GenBank/DDBJ databases">
        <title>The genome of Eucalyptus grandis.</title>
        <authorList>
            <person name="Schmutz J."/>
            <person name="Hayes R."/>
            <person name="Myburg A."/>
            <person name="Tuskan G."/>
            <person name="Grattapaglia D."/>
            <person name="Rokhsar D.S."/>
        </authorList>
    </citation>
    <scope>NUCLEOTIDE SEQUENCE</scope>
    <source>
        <tissue evidence="1">Leaf extractions</tissue>
    </source>
</reference>
<dbReference type="AlphaFoldDB" id="A0A059AQY4"/>
<proteinExistence type="predicted"/>
<dbReference type="Gramene" id="KCW55825">
    <property type="protein sequence ID" value="KCW55825"/>
    <property type="gene ID" value="EUGRSUZ_I01642"/>
</dbReference>
<protein>
    <submittedName>
        <fullName evidence="1">Uncharacterized protein</fullName>
    </submittedName>
</protein>
<dbReference type="EMBL" id="KK198761">
    <property type="protein sequence ID" value="KCW55825.1"/>
    <property type="molecule type" value="Genomic_DNA"/>
</dbReference>